<name>A0A4P9WWQ9_9FUNG</name>
<organism evidence="2 3">
    <name type="scientific">Caulochytrium protostelioides</name>
    <dbReference type="NCBI Taxonomy" id="1555241"/>
    <lineage>
        <taxon>Eukaryota</taxon>
        <taxon>Fungi</taxon>
        <taxon>Fungi incertae sedis</taxon>
        <taxon>Chytridiomycota</taxon>
        <taxon>Chytridiomycota incertae sedis</taxon>
        <taxon>Chytridiomycetes</taxon>
        <taxon>Caulochytriales</taxon>
        <taxon>Caulochytriaceae</taxon>
        <taxon>Caulochytrium</taxon>
    </lineage>
</organism>
<feature type="region of interest" description="Disordered" evidence="1">
    <location>
        <begin position="1"/>
        <end position="30"/>
    </location>
</feature>
<accession>A0A4P9WWQ9</accession>
<gene>
    <name evidence="2" type="ORF">CAUPRSCDRAFT_10488</name>
</gene>
<evidence type="ECO:0000313" key="3">
    <source>
        <dbReference type="Proteomes" id="UP000268535"/>
    </source>
</evidence>
<reference evidence="3" key="1">
    <citation type="journal article" date="2018" name="Nat. Microbiol.">
        <title>Leveraging single-cell genomics to expand the fungal tree of life.</title>
        <authorList>
            <person name="Ahrendt S.R."/>
            <person name="Quandt C.A."/>
            <person name="Ciobanu D."/>
            <person name="Clum A."/>
            <person name="Salamov A."/>
            <person name="Andreopoulos B."/>
            <person name="Cheng J.F."/>
            <person name="Woyke T."/>
            <person name="Pelin A."/>
            <person name="Henrissat B."/>
            <person name="Reynolds N.K."/>
            <person name="Benny G.L."/>
            <person name="Smith M.E."/>
            <person name="James T.Y."/>
            <person name="Grigoriev I.V."/>
        </authorList>
    </citation>
    <scope>NUCLEOTIDE SEQUENCE [LARGE SCALE GENOMIC DNA]</scope>
    <source>
        <strain evidence="3">ATCC 52028</strain>
    </source>
</reference>
<dbReference type="Proteomes" id="UP000268535">
    <property type="component" value="Unassembled WGS sequence"/>
</dbReference>
<evidence type="ECO:0000313" key="2">
    <source>
        <dbReference type="EMBL" id="RKO97869.1"/>
    </source>
</evidence>
<dbReference type="EMBL" id="ML009151">
    <property type="protein sequence ID" value="RKO97869.1"/>
    <property type="molecule type" value="Genomic_DNA"/>
</dbReference>
<protein>
    <submittedName>
        <fullName evidence="2">Uncharacterized protein</fullName>
    </submittedName>
</protein>
<proteinExistence type="predicted"/>
<feature type="compositionally biased region" description="Basic and acidic residues" evidence="1">
    <location>
        <begin position="15"/>
        <end position="30"/>
    </location>
</feature>
<sequence length="231" mass="23445">MDKVLHAGEGLARVVRGDGDGRHGHGERLRHDKHMSRVGGVGRRDGRMELGEPCDGRADGCEGFVKRAEPGRRLRVMHRVHGEAAADGPGSTLGAHAIVRPDGRGRSLYEAPFSKADAVEAPSCRSCATWCTSWETPPRSWSTVAGAVACVASCRAVAPSTAACDWAWFSSAPAQPHVEDPAALVGGAATAAASGGAARAAGGAVVAAAAAGRVRTGRAGAAPSREAGGDA</sequence>
<dbReference type="AlphaFoldDB" id="A0A4P9WWQ9"/>
<evidence type="ECO:0000256" key="1">
    <source>
        <dbReference type="SAM" id="MobiDB-lite"/>
    </source>
</evidence>